<feature type="region of interest" description="Disordered" evidence="1">
    <location>
        <begin position="157"/>
        <end position="195"/>
    </location>
</feature>
<comment type="caution">
    <text evidence="2">The sequence shown here is derived from an EMBL/GenBank/DDBJ whole genome shotgun (WGS) entry which is preliminary data.</text>
</comment>
<name>A0AB34FWN7_9HYPO</name>
<gene>
    <name evidence="2" type="ORF">O9K51_02235</name>
</gene>
<accession>A0AB34FWN7</accession>
<reference evidence="2" key="1">
    <citation type="submission" date="2023-01" db="EMBL/GenBank/DDBJ databases">
        <title>The growth and conidiation of Purpureocillium lavendulum are regulated by nitrogen source and histone H3K14 acetylation.</title>
        <authorList>
            <person name="Tang P."/>
            <person name="Han J."/>
            <person name="Zhang C."/>
            <person name="Tang P."/>
            <person name="Qi F."/>
            <person name="Zhang K."/>
            <person name="Liang L."/>
        </authorList>
    </citation>
    <scope>NUCLEOTIDE SEQUENCE</scope>
    <source>
        <strain evidence="2">YMF1.00683</strain>
    </source>
</reference>
<dbReference type="Proteomes" id="UP001163105">
    <property type="component" value="Unassembled WGS sequence"/>
</dbReference>
<dbReference type="AlphaFoldDB" id="A0AB34FWN7"/>
<protein>
    <submittedName>
        <fullName evidence="2">NACHT domain protein</fullName>
    </submittedName>
</protein>
<dbReference type="EMBL" id="JAQHRD010000002">
    <property type="protein sequence ID" value="KAJ6443848.1"/>
    <property type="molecule type" value="Genomic_DNA"/>
</dbReference>
<keyword evidence="3" id="KW-1185">Reference proteome</keyword>
<evidence type="ECO:0000256" key="1">
    <source>
        <dbReference type="SAM" id="MobiDB-lite"/>
    </source>
</evidence>
<organism evidence="2 3">
    <name type="scientific">Purpureocillium lavendulum</name>
    <dbReference type="NCBI Taxonomy" id="1247861"/>
    <lineage>
        <taxon>Eukaryota</taxon>
        <taxon>Fungi</taxon>
        <taxon>Dikarya</taxon>
        <taxon>Ascomycota</taxon>
        <taxon>Pezizomycotina</taxon>
        <taxon>Sordariomycetes</taxon>
        <taxon>Hypocreomycetidae</taxon>
        <taxon>Hypocreales</taxon>
        <taxon>Ophiocordycipitaceae</taxon>
        <taxon>Purpureocillium</taxon>
    </lineage>
</organism>
<sequence length="420" mass="45904">MPGHPSGFNYHCNKRPRLDEPAAYGDDERRCAWSDSNKRSILCTPVSSTHTGTPTVQGSISHHHAQQSWFSDILNPSESCIDYKTDESAYATFGSTSSATVAPDGGEYREFLHYCPRNGNAKHDASCDGTTSHSSVSFDSRQNLPSLNNILCDTSVSSSQSRNTVDMDPPARPENARQLDSSSRQPKHGSEESMAGTITSAEVIDQEDLGLVCFGMFIGIPVTCCRFESGNTPAHPVALDGPAKFVGKNDQNLQGDISPDSTLLTGALVAETSLQLQVSCTILSDPPKLTSSGKLLKISGSTSRCSLNINLYGPMVLFEPIYTFIEECNKYLPDDRKLYLQDPIACDRDVPYHNPHRLLPSTPSLVRTMFDLALQHTSSLELEDIEPPPELLSLLDSQEDLTESTQPPAITTPLQRRVLI</sequence>
<evidence type="ECO:0000313" key="3">
    <source>
        <dbReference type="Proteomes" id="UP001163105"/>
    </source>
</evidence>
<evidence type="ECO:0000313" key="2">
    <source>
        <dbReference type="EMBL" id="KAJ6443848.1"/>
    </source>
</evidence>
<proteinExistence type="predicted"/>